<name>A0A8S1CKH6_9INSE</name>
<dbReference type="Proteomes" id="UP000494165">
    <property type="component" value="Unassembled WGS sequence"/>
</dbReference>
<evidence type="ECO:0008006" key="12">
    <source>
        <dbReference type="Google" id="ProtNLM"/>
    </source>
</evidence>
<dbReference type="OrthoDB" id="1856718at2759"/>
<feature type="compositionally biased region" description="Polar residues" evidence="8">
    <location>
        <begin position="1"/>
        <end position="10"/>
    </location>
</feature>
<feature type="transmembrane region" description="Helical" evidence="9">
    <location>
        <begin position="1251"/>
        <end position="1273"/>
    </location>
</feature>
<feature type="region of interest" description="Disordered" evidence="8">
    <location>
        <begin position="1"/>
        <end position="42"/>
    </location>
</feature>
<keyword evidence="4 9" id="KW-0812">Transmembrane</keyword>
<reference evidence="10 11" key="1">
    <citation type="submission" date="2020-04" db="EMBL/GenBank/DDBJ databases">
        <authorList>
            <person name="Alioto T."/>
            <person name="Alioto T."/>
            <person name="Gomez Garrido J."/>
        </authorList>
    </citation>
    <scope>NUCLEOTIDE SEQUENCE [LARGE SCALE GENOMIC DNA]</scope>
</reference>
<dbReference type="PANTHER" id="PTHR10332">
    <property type="entry name" value="EQUILIBRATIVE NUCLEOSIDE TRANSPORTER"/>
    <property type="match status" value="1"/>
</dbReference>
<feature type="repeat" description="ANK" evidence="7">
    <location>
        <begin position="405"/>
        <end position="437"/>
    </location>
</feature>
<feature type="transmembrane region" description="Helical" evidence="9">
    <location>
        <begin position="759"/>
        <end position="789"/>
    </location>
</feature>
<protein>
    <recommendedName>
        <fullName evidence="12">Ion transport domain-containing protein</fullName>
    </recommendedName>
</protein>
<evidence type="ECO:0000256" key="7">
    <source>
        <dbReference type="PROSITE-ProRule" id="PRU00023"/>
    </source>
</evidence>
<feature type="compositionally biased region" description="Acidic residues" evidence="8">
    <location>
        <begin position="18"/>
        <end position="30"/>
    </location>
</feature>
<feature type="transmembrane region" description="Helical" evidence="9">
    <location>
        <begin position="644"/>
        <end position="666"/>
    </location>
</feature>
<organism evidence="10 11">
    <name type="scientific">Cloeon dipterum</name>
    <dbReference type="NCBI Taxonomy" id="197152"/>
    <lineage>
        <taxon>Eukaryota</taxon>
        <taxon>Metazoa</taxon>
        <taxon>Ecdysozoa</taxon>
        <taxon>Arthropoda</taxon>
        <taxon>Hexapoda</taxon>
        <taxon>Insecta</taxon>
        <taxon>Pterygota</taxon>
        <taxon>Palaeoptera</taxon>
        <taxon>Ephemeroptera</taxon>
        <taxon>Pisciforma</taxon>
        <taxon>Baetidae</taxon>
        <taxon>Cloeon</taxon>
    </lineage>
</organism>
<evidence type="ECO:0000313" key="11">
    <source>
        <dbReference type="Proteomes" id="UP000494165"/>
    </source>
</evidence>
<dbReference type="PRINTS" id="PR01130">
    <property type="entry name" value="DERENTRNSPRT"/>
</dbReference>
<dbReference type="Pfam" id="PF12796">
    <property type="entry name" value="Ank_2"/>
    <property type="match status" value="1"/>
</dbReference>
<dbReference type="PANTHER" id="PTHR10332:SF80">
    <property type="entry name" value="EQUILIBRATIVE NUCLEOSIDE TRANSPORTER 2, ISOFORM A"/>
    <property type="match status" value="1"/>
</dbReference>
<feature type="transmembrane region" description="Helical" evidence="9">
    <location>
        <begin position="1312"/>
        <end position="1331"/>
    </location>
</feature>
<evidence type="ECO:0000256" key="4">
    <source>
        <dbReference type="ARBA" id="ARBA00022692"/>
    </source>
</evidence>
<sequence length="1616" mass="184534">MGNYNGTQIPIPSHDPDQNDENQQEMDEFSDNGTDTSEVDDEDIRSRALHLCENIKMCSNVWKLVQYVQKHETGDMGSLLAIEKANGISLFYKDKRNTYKKDEQYGKAKLNELYTHWKKLQLFDSLEEYQKSRSIQPKTKNGESTAVDMDNSKKLSVKETEILDKLLTFRTDAESYKAFRSFLEKLVKIGETSEKKIKLFRSMLIERLAKKDVRRLEIELGLDYDDKYTDYDKTFTAVKERKKIVIKVKNELDEIFEKHKCPKKLNNYKDKFSHLAEKVMKKAKEKFIFGKPDNNRASDVDKQSNQSIACNVLKCLVTYQHEQTTPLAVLCEYATIDMFRTLLGDVWSSLLKDPDHDTWTDPIDKEEKKYPSLVHYAAMNPSADILQHLFNEGLVTNNVLKEPTSGKTPLHFAAQYSSIECIKFLCEKTTDGSCPSKMTNKLKETPLHLAANGGDLDTFNYVYNMFPEEEKCLRVEAEYGQPLLYAAKSNRYECMGVILDKQAEADATVHDEECNTALHFISKEANSRWLAKLLKGNGLLGEKNEVGNTPIDWISHSRLKELLDNHVTTVKLERTKGDTSRKDYTEVIFTNLFGHHASGSDMKNIMAIAQAKNAEAPGDDQHRNLCLHPLCQALVSVKWQKIRIFFFLKLAFFLPFVFFLSLHPILQMQRNLRIGSDANDSSTLSDEQYNQWIELSLRGTHLFLFIQVVSGLLSLFVLTWPFLEKSATYVNTNNCNIRRVRRLLEFYWEELLWSDWYEYVLWVIAFMHLVDAISPIVVVIASWFSLFYVCSNHPSILPLRYMLVRILLRYIKFLIFSIGLIGGFALGFFLLVNKCKLDRDEHEGVCAEGFDTLYMTMLKVPSMMMGEISFESFKFEASAHLQFLFGSFIFLITCCLFNMMNGLAINITTELEKNARVFSTIAQCEMIIEFEALLKQLSSWLSFFHLPGTYAINAVWIERIKVQPSTGECKNLEEHTLEMDEHKIACEKKENLWETNDKRKVEWVWIDRGYTMDNKIVRAALDCCRSNVYKDPSDVEIELDYNDDDANEGENKDPLHSSGISSSPAGDYGLQLFVVLVCIAGKAGGAFDVILSGASDGAGGAAPESQRLLNGADLPTNGLIQRSNNVSREETLRRLQGGEDGRRFSEDHAAAAALNESPVVQRQQPVKLTPSWEDSNLPDEELNFRGVTMEVAEMEINPPKDRYNLVYWIFLLHGIGTLMPWNMFITAKEYFVDYKLSEEYTGEKTALASNFLAYVGLTAQIPNVIFNWANILWEGKGQNLTTRVVYSLVFEVFIFILTVVLAMVNTSTWPEAFFFVTMGSVAALNMANGIYQNTVYGMAAKLPFKYTGAVVLGSNISGTFTSIVSIVSLLIAPDARTSAIYYFITALFILLVCFDTYFALPLNRFYRYHEMVNEKEQQALRRAQIGQTSSAPLWPIFKKCMPQLFNIFFVFFVTLAIFPAVHADIKQSSPDFFISEKFFTEITCFLTFNMFAMIGSMTASWFPWPGPKYLVVPVVLRVFFIPFFMVCNYQPLPINSRLFPVFINNDWAYWIASMLLGWTSGHFSALGMMYCPRMVEPQHAVRAGMLGAGFLITGIFCGILFTMLPPIFVKSISWTV</sequence>
<comment type="subcellular location">
    <subcellularLocation>
        <location evidence="1">Membrane</location>
        <topology evidence="1">Multi-pass membrane protein</topology>
    </subcellularLocation>
</comment>
<dbReference type="SMART" id="SM00248">
    <property type="entry name" value="ANK"/>
    <property type="match status" value="4"/>
</dbReference>
<feature type="transmembrane region" description="Helical" evidence="9">
    <location>
        <begin position="1482"/>
        <end position="1502"/>
    </location>
</feature>
<evidence type="ECO:0000256" key="8">
    <source>
        <dbReference type="SAM" id="MobiDB-lite"/>
    </source>
</evidence>
<comment type="similarity">
    <text evidence="2">Belongs to the SLC29A/ENT transporter (TC 2.A.57) family.</text>
</comment>
<dbReference type="SUPFAM" id="SSF48403">
    <property type="entry name" value="Ankyrin repeat"/>
    <property type="match status" value="1"/>
</dbReference>
<dbReference type="PROSITE" id="PS50297">
    <property type="entry name" value="ANK_REP_REGION"/>
    <property type="match status" value="1"/>
</dbReference>
<dbReference type="EMBL" id="CADEPI010000022">
    <property type="protein sequence ID" value="CAB3365742.1"/>
    <property type="molecule type" value="Genomic_DNA"/>
</dbReference>
<dbReference type="InterPro" id="IPR002259">
    <property type="entry name" value="Eqnu_transpt"/>
</dbReference>
<evidence type="ECO:0000256" key="5">
    <source>
        <dbReference type="ARBA" id="ARBA00022989"/>
    </source>
</evidence>
<evidence type="ECO:0000256" key="1">
    <source>
        <dbReference type="ARBA" id="ARBA00004141"/>
    </source>
</evidence>
<feature type="transmembrane region" description="Helical" evidence="9">
    <location>
        <begin position="1444"/>
        <end position="1462"/>
    </location>
</feature>
<dbReference type="GO" id="GO:0005886">
    <property type="term" value="C:plasma membrane"/>
    <property type="evidence" value="ECO:0007669"/>
    <property type="project" value="TreeGrafter"/>
</dbReference>
<keyword evidence="3" id="KW-0813">Transport</keyword>
<feature type="transmembrane region" description="Helical" evidence="9">
    <location>
        <begin position="1285"/>
        <end position="1306"/>
    </location>
</feature>
<feature type="transmembrane region" description="Helical" evidence="9">
    <location>
        <begin position="1205"/>
        <end position="1225"/>
    </location>
</feature>
<feature type="transmembrane region" description="Helical" evidence="9">
    <location>
        <begin position="1509"/>
        <end position="1527"/>
    </location>
</feature>
<feature type="transmembrane region" description="Helical" evidence="9">
    <location>
        <begin position="879"/>
        <end position="899"/>
    </location>
</feature>
<dbReference type="InterPro" id="IPR036770">
    <property type="entry name" value="Ankyrin_rpt-contain_sf"/>
</dbReference>
<evidence type="ECO:0000256" key="3">
    <source>
        <dbReference type="ARBA" id="ARBA00022448"/>
    </source>
</evidence>
<dbReference type="Gene3D" id="1.25.40.20">
    <property type="entry name" value="Ankyrin repeat-containing domain"/>
    <property type="match status" value="1"/>
</dbReference>
<feature type="transmembrane region" description="Helical" evidence="9">
    <location>
        <begin position="1379"/>
        <end position="1400"/>
    </location>
</feature>
<keyword evidence="5 9" id="KW-1133">Transmembrane helix</keyword>
<feature type="transmembrane region" description="Helical" evidence="9">
    <location>
        <begin position="702"/>
        <end position="723"/>
    </location>
</feature>
<feature type="transmembrane region" description="Helical" evidence="9">
    <location>
        <begin position="1547"/>
        <end position="1571"/>
    </location>
</feature>
<comment type="caution">
    <text evidence="10">The sequence shown here is derived from an EMBL/GenBank/DDBJ whole genome shotgun (WGS) entry which is preliminary data.</text>
</comment>
<keyword evidence="7" id="KW-0040">ANK repeat</keyword>
<evidence type="ECO:0000256" key="2">
    <source>
        <dbReference type="ARBA" id="ARBA00007965"/>
    </source>
</evidence>
<feature type="transmembrane region" description="Helical" evidence="9">
    <location>
        <begin position="1583"/>
        <end position="1608"/>
    </location>
</feature>
<dbReference type="PROSITE" id="PS50088">
    <property type="entry name" value="ANK_REPEAT"/>
    <property type="match status" value="1"/>
</dbReference>
<evidence type="ECO:0000256" key="6">
    <source>
        <dbReference type="ARBA" id="ARBA00023136"/>
    </source>
</evidence>
<accession>A0A8S1CKH6</accession>
<keyword evidence="6 9" id="KW-0472">Membrane</keyword>
<gene>
    <name evidence="10" type="ORF">CLODIP_2_CD06530</name>
</gene>
<evidence type="ECO:0000256" key="9">
    <source>
        <dbReference type="SAM" id="Phobius"/>
    </source>
</evidence>
<keyword evidence="11" id="KW-1185">Reference proteome</keyword>
<feature type="transmembrane region" description="Helical" evidence="9">
    <location>
        <begin position="1352"/>
        <end position="1373"/>
    </location>
</feature>
<dbReference type="Pfam" id="PF01733">
    <property type="entry name" value="Nucleoside_tran"/>
    <property type="match status" value="1"/>
</dbReference>
<evidence type="ECO:0000313" key="10">
    <source>
        <dbReference type="EMBL" id="CAB3365742.1"/>
    </source>
</evidence>
<dbReference type="InterPro" id="IPR002110">
    <property type="entry name" value="Ankyrin_rpt"/>
</dbReference>
<feature type="transmembrane region" description="Helical" evidence="9">
    <location>
        <begin position="810"/>
        <end position="832"/>
    </location>
</feature>
<dbReference type="GO" id="GO:0005337">
    <property type="term" value="F:nucleoside transmembrane transporter activity"/>
    <property type="evidence" value="ECO:0007669"/>
    <property type="project" value="InterPro"/>
</dbReference>
<proteinExistence type="inferred from homology"/>